<accession>A0A381R616</accession>
<evidence type="ECO:0000313" key="2">
    <source>
        <dbReference type="EMBL" id="SUZ87185.1"/>
    </source>
</evidence>
<dbReference type="Gene3D" id="2.60.120.620">
    <property type="entry name" value="q2cbj1_9rhob like domain"/>
    <property type="match status" value="1"/>
</dbReference>
<dbReference type="SUPFAM" id="SSF51197">
    <property type="entry name" value="Clavaminate synthase-like"/>
    <property type="match status" value="1"/>
</dbReference>
<name>A0A381R616_9ZZZZ</name>
<dbReference type="Pfam" id="PF05721">
    <property type="entry name" value="PhyH"/>
    <property type="match status" value="1"/>
</dbReference>
<reference evidence="2" key="1">
    <citation type="submission" date="2018-05" db="EMBL/GenBank/DDBJ databases">
        <authorList>
            <person name="Lanie J.A."/>
            <person name="Ng W.-L."/>
            <person name="Kazmierczak K.M."/>
            <person name="Andrzejewski T.M."/>
            <person name="Davidsen T.M."/>
            <person name="Wayne K.J."/>
            <person name="Tettelin H."/>
            <person name="Glass J.I."/>
            <person name="Rusch D."/>
            <person name="Podicherti R."/>
            <person name="Tsui H.-C.T."/>
            <person name="Winkler M.E."/>
        </authorList>
    </citation>
    <scope>NUCLEOTIDE SEQUENCE</scope>
</reference>
<feature type="compositionally biased region" description="Polar residues" evidence="1">
    <location>
        <begin position="1"/>
        <end position="13"/>
    </location>
</feature>
<proteinExistence type="predicted"/>
<feature type="region of interest" description="Disordered" evidence="1">
    <location>
        <begin position="1"/>
        <end position="20"/>
    </location>
</feature>
<evidence type="ECO:0000256" key="1">
    <source>
        <dbReference type="SAM" id="MobiDB-lite"/>
    </source>
</evidence>
<dbReference type="EMBL" id="UINC01001713">
    <property type="protein sequence ID" value="SUZ87185.1"/>
    <property type="molecule type" value="Genomic_DNA"/>
</dbReference>
<protein>
    <recommendedName>
        <fullName evidence="3">Phytanoyl-CoA dioxygenase</fullName>
    </recommendedName>
</protein>
<evidence type="ECO:0008006" key="3">
    <source>
        <dbReference type="Google" id="ProtNLM"/>
    </source>
</evidence>
<dbReference type="PANTHER" id="PTHR31630">
    <property type="entry name" value="PHYTANOYL-COA DIOXYGENASE-RELATED-RELATED"/>
    <property type="match status" value="1"/>
</dbReference>
<dbReference type="PANTHER" id="PTHR31630:SF6">
    <property type="entry name" value="PHYTANOYL-COA DIOXYGENASE-RELATED"/>
    <property type="match status" value="1"/>
</dbReference>
<organism evidence="2">
    <name type="scientific">marine metagenome</name>
    <dbReference type="NCBI Taxonomy" id="408172"/>
    <lineage>
        <taxon>unclassified sequences</taxon>
        <taxon>metagenomes</taxon>
        <taxon>ecological metagenomes</taxon>
    </lineage>
</organism>
<sequence length="347" mass="39048">MNSETASPEQPQHFSPGDPAAREHLLDQGYAVFKAVVPPKQCSISLGHFWNWIRATSDQKVVPGDVDTYHHWPTTVSKGGILAYQGIGQSEFCWGIRTQSEVIGAFATLWQTEDLLTSFDGACVMRPWTHNLSWKTQRTWFHVDQNPTVYPEFDCIQGLVNLLPMTQASGANLLIPGSHNHFTTYSTRYPDIVANLPQDEHYFEIPAEDPVLNQRNFKPLRIDLEVGDLLCWDSRTAHCNCPGTDGQAIDPVDNLLRATVFVCMVPRRMASAAVIDARKQAVGSQTTTTHRPHIFSPTDTYADWQARVKRGERLIYPDKPASMTTQRLRLIGYSTQDTGIPSRNFYS</sequence>
<gene>
    <name evidence="2" type="ORF">METZ01_LOCUS40039</name>
</gene>
<dbReference type="InterPro" id="IPR008775">
    <property type="entry name" value="Phytyl_CoA_dOase-like"/>
</dbReference>
<dbReference type="AlphaFoldDB" id="A0A381R616"/>